<gene>
    <name evidence="2" type="ORF">NDU88_001988</name>
</gene>
<dbReference type="AlphaFoldDB" id="A0AAV7P8P8"/>
<evidence type="ECO:0000313" key="2">
    <source>
        <dbReference type="EMBL" id="KAJ1123519.1"/>
    </source>
</evidence>
<keyword evidence="1" id="KW-0175">Coiled coil</keyword>
<proteinExistence type="predicted"/>
<accession>A0AAV7P8P8</accession>
<protein>
    <submittedName>
        <fullName evidence="2">Uncharacterized protein</fullName>
    </submittedName>
</protein>
<dbReference type="EMBL" id="JANPWB010000011">
    <property type="protein sequence ID" value="KAJ1123519.1"/>
    <property type="molecule type" value="Genomic_DNA"/>
</dbReference>
<comment type="caution">
    <text evidence="2">The sequence shown here is derived from an EMBL/GenBank/DDBJ whole genome shotgun (WGS) entry which is preliminary data.</text>
</comment>
<organism evidence="2 3">
    <name type="scientific">Pleurodeles waltl</name>
    <name type="common">Iberian ribbed newt</name>
    <dbReference type="NCBI Taxonomy" id="8319"/>
    <lineage>
        <taxon>Eukaryota</taxon>
        <taxon>Metazoa</taxon>
        <taxon>Chordata</taxon>
        <taxon>Craniata</taxon>
        <taxon>Vertebrata</taxon>
        <taxon>Euteleostomi</taxon>
        <taxon>Amphibia</taxon>
        <taxon>Batrachia</taxon>
        <taxon>Caudata</taxon>
        <taxon>Salamandroidea</taxon>
        <taxon>Salamandridae</taxon>
        <taxon>Pleurodelinae</taxon>
        <taxon>Pleurodeles</taxon>
    </lineage>
</organism>
<sequence>MLQQLVEIAQEEFEKYCEEVDSLNKQIEEANWEKGKKDFLEHAILRLTRFVPVHLDTDIILKSKRPLPQNDQQTEDSH</sequence>
<evidence type="ECO:0000313" key="3">
    <source>
        <dbReference type="Proteomes" id="UP001066276"/>
    </source>
</evidence>
<keyword evidence="3" id="KW-1185">Reference proteome</keyword>
<evidence type="ECO:0000256" key="1">
    <source>
        <dbReference type="SAM" id="Coils"/>
    </source>
</evidence>
<name>A0AAV7P8P8_PLEWA</name>
<feature type="coiled-coil region" evidence="1">
    <location>
        <begin position="6"/>
        <end position="33"/>
    </location>
</feature>
<dbReference type="Proteomes" id="UP001066276">
    <property type="component" value="Chromosome 7"/>
</dbReference>
<reference evidence="2" key="1">
    <citation type="journal article" date="2022" name="bioRxiv">
        <title>Sequencing and chromosome-scale assembly of the giantPleurodeles waltlgenome.</title>
        <authorList>
            <person name="Brown T."/>
            <person name="Elewa A."/>
            <person name="Iarovenko S."/>
            <person name="Subramanian E."/>
            <person name="Araus A.J."/>
            <person name="Petzold A."/>
            <person name="Susuki M."/>
            <person name="Suzuki K.-i.T."/>
            <person name="Hayashi T."/>
            <person name="Toyoda A."/>
            <person name="Oliveira C."/>
            <person name="Osipova E."/>
            <person name="Leigh N.D."/>
            <person name="Simon A."/>
            <person name="Yun M.H."/>
        </authorList>
    </citation>
    <scope>NUCLEOTIDE SEQUENCE</scope>
    <source>
        <strain evidence="2">20211129_DDA</strain>
        <tissue evidence="2">Liver</tissue>
    </source>
</reference>